<protein>
    <submittedName>
        <fullName evidence="8">Putative major facilitator superfamily MFS_1</fullName>
    </submittedName>
</protein>
<keyword evidence="9" id="KW-1185">Reference proteome</keyword>
<reference evidence="8 9" key="1">
    <citation type="journal article" date="2012" name="Environ. Microbiol.">
        <title>The genome of the ammonia-oxidizing Candidatus Nitrososphaera gargensis: insights into metabolic versatility and environmental adaptations.</title>
        <authorList>
            <person name="Spang A."/>
            <person name="Poehlein A."/>
            <person name="Offre P."/>
            <person name="Zumbragel S."/>
            <person name="Haider S."/>
            <person name="Rychlik N."/>
            <person name="Nowka B."/>
            <person name="Schmeisser C."/>
            <person name="Lebedeva E.V."/>
            <person name="Rattei T."/>
            <person name="Bohm C."/>
            <person name="Schmid M."/>
            <person name="Galushko A."/>
            <person name="Hatzenpichler R."/>
            <person name="Weinmaier T."/>
            <person name="Daniel R."/>
            <person name="Schleper C."/>
            <person name="Spieck E."/>
            <person name="Streit W."/>
            <person name="Wagner M."/>
        </authorList>
    </citation>
    <scope>NUCLEOTIDE SEQUENCE [LARGE SCALE GENOMIC DNA]</scope>
    <source>
        <strain evidence="9">Ga9.2</strain>
    </source>
</reference>
<evidence type="ECO:0000259" key="7">
    <source>
        <dbReference type="PROSITE" id="PS50850"/>
    </source>
</evidence>
<name>K0IJ01_NITGG</name>
<dbReference type="PANTHER" id="PTHR23506:SF23">
    <property type="entry name" value="GH10249P"/>
    <property type="match status" value="1"/>
</dbReference>
<comment type="subcellular location">
    <subcellularLocation>
        <location evidence="1">Membrane</location>
        <topology evidence="1">Multi-pass membrane protein</topology>
    </subcellularLocation>
</comment>
<feature type="transmembrane region" description="Helical" evidence="6">
    <location>
        <begin position="30"/>
        <end position="51"/>
    </location>
</feature>
<feature type="transmembrane region" description="Helical" evidence="6">
    <location>
        <begin position="160"/>
        <end position="181"/>
    </location>
</feature>
<dbReference type="SUPFAM" id="SSF103473">
    <property type="entry name" value="MFS general substrate transporter"/>
    <property type="match status" value="1"/>
</dbReference>
<keyword evidence="3 6" id="KW-0812">Transmembrane</keyword>
<dbReference type="BioCyc" id="CNIT1237085:G1324-1175-MONOMER"/>
<feature type="transmembrane region" description="Helical" evidence="6">
    <location>
        <begin position="118"/>
        <end position="139"/>
    </location>
</feature>
<feature type="transmembrane region" description="Helical" evidence="6">
    <location>
        <begin position="254"/>
        <end position="277"/>
    </location>
</feature>
<evidence type="ECO:0000256" key="4">
    <source>
        <dbReference type="ARBA" id="ARBA00022989"/>
    </source>
</evidence>
<dbReference type="HOGENOM" id="CLU_751461_0_0_2"/>
<dbReference type="PROSITE" id="PS50850">
    <property type="entry name" value="MFS"/>
    <property type="match status" value="1"/>
</dbReference>
<dbReference type="InterPro" id="IPR011701">
    <property type="entry name" value="MFS"/>
</dbReference>
<evidence type="ECO:0000256" key="2">
    <source>
        <dbReference type="ARBA" id="ARBA00022448"/>
    </source>
</evidence>
<dbReference type="InParanoid" id="K0IJ01"/>
<dbReference type="KEGG" id="nga:Ngar_c11770"/>
<evidence type="ECO:0000313" key="8">
    <source>
        <dbReference type="EMBL" id="AFU58117.1"/>
    </source>
</evidence>
<dbReference type="GO" id="GO:0016020">
    <property type="term" value="C:membrane"/>
    <property type="evidence" value="ECO:0007669"/>
    <property type="project" value="UniProtKB-SubCell"/>
</dbReference>
<dbReference type="InterPro" id="IPR036259">
    <property type="entry name" value="MFS_trans_sf"/>
</dbReference>
<feature type="transmembrane region" description="Helical" evidence="6">
    <location>
        <begin position="337"/>
        <end position="358"/>
    </location>
</feature>
<dbReference type="Pfam" id="PF07690">
    <property type="entry name" value="MFS_1"/>
    <property type="match status" value="1"/>
</dbReference>
<evidence type="ECO:0000256" key="1">
    <source>
        <dbReference type="ARBA" id="ARBA00004141"/>
    </source>
</evidence>
<evidence type="ECO:0000313" key="9">
    <source>
        <dbReference type="Proteomes" id="UP000008037"/>
    </source>
</evidence>
<evidence type="ECO:0000256" key="5">
    <source>
        <dbReference type="ARBA" id="ARBA00023136"/>
    </source>
</evidence>
<evidence type="ECO:0000256" key="3">
    <source>
        <dbReference type="ARBA" id="ARBA00022692"/>
    </source>
</evidence>
<dbReference type="AlphaFoldDB" id="K0IJ01"/>
<feature type="transmembrane region" description="Helical" evidence="6">
    <location>
        <begin position="232"/>
        <end position="248"/>
    </location>
</feature>
<dbReference type="Gene3D" id="1.20.1250.20">
    <property type="entry name" value="MFS general substrate transporter like domains"/>
    <property type="match status" value="2"/>
</dbReference>
<gene>
    <name evidence="8" type="ordered locus">Ngar_c11770</name>
</gene>
<dbReference type="InterPro" id="IPR050930">
    <property type="entry name" value="MFS_Vesicular_Transporter"/>
</dbReference>
<accession>K0IJ01</accession>
<dbReference type="EMBL" id="CP002408">
    <property type="protein sequence ID" value="AFU58117.1"/>
    <property type="molecule type" value="Genomic_DNA"/>
</dbReference>
<evidence type="ECO:0000256" key="6">
    <source>
        <dbReference type="SAM" id="Phobius"/>
    </source>
</evidence>
<keyword evidence="4 6" id="KW-1133">Transmembrane helix</keyword>
<dbReference type="STRING" id="1237085.Ngar_c11770"/>
<feature type="transmembrane region" description="Helical" evidence="6">
    <location>
        <begin position="201"/>
        <end position="220"/>
    </location>
</feature>
<keyword evidence="2" id="KW-0813">Transport</keyword>
<dbReference type="GO" id="GO:0022857">
    <property type="term" value="F:transmembrane transporter activity"/>
    <property type="evidence" value="ECO:0007669"/>
    <property type="project" value="InterPro"/>
</dbReference>
<feature type="transmembrane region" description="Helical" evidence="6">
    <location>
        <begin position="63"/>
        <end position="81"/>
    </location>
</feature>
<dbReference type="PANTHER" id="PTHR23506">
    <property type="entry name" value="GH10249P"/>
    <property type="match status" value="1"/>
</dbReference>
<feature type="transmembrane region" description="Helical" evidence="6">
    <location>
        <begin position="311"/>
        <end position="331"/>
    </location>
</feature>
<organism evidence="8 9">
    <name type="scientific">Nitrososphaera gargensis (strain Ga9.2)</name>
    <dbReference type="NCBI Taxonomy" id="1237085"/>
    <lineage>
        <taxon>Archaea</taxon>
        <taxon>Nitrososphaerota</taxon>
        <taxon>Nitrososphaeria</taxon>
        <taxon>Nitrososphaerales</taxon>
        <taxon>Nitrososphaeraceae</taxon>
        <taxon>Nitrososphaera</taxon>
    </lineage>
</organism>
<dbReference type="InterPro" id="IPR020846">
    <property type="entry name" value="MFS_dom"/>
</dbReference>
<dbReference type="Proteomes" id="UP000008037">
    <property type="component" value="Chromosome"/>
</dbReference>
<feature type="domain" description="Major facilitator superfamily (MFS) profile" evidence="7">
    <location>
        <begin position="1"/>
        <end position="361"/>
    </location>
</feature>
<feature type="transmembrane region" description="Helical" evidence="6">
    <location>
        <begin position="93"/>
        <end position="112"/>
    </location>
</feature>
<sequence length="368" mass="38551">MIAGFAIGRLVFDIPSGVLADRLGLNRTMILGLGVLVSSSVLAGFAPNYWVLLSARVFEGIGSSIYVGAAIAFVLLSSEASKRGTNIGSYQSMLMLGPIMGPIVGAPIAAFFGYNAPYLAFAAVIAVALAIVAALAYSGRLDVARPVLGHESGGSRKADMTVYLNTAAIATFGFAFLRSGIYTTGMPLFAYGSLSLSVFDVGIMLTMASIANLVSSFFSGKLTQMYGMQKPLFAAILSAAILVAIMPLSTSMLLLLAIVTLIGVTSGFFGQSIVWAAEQIEEKVKKKSVADAGRALGVHSHVTRGIGFNRMIGDLGLVLGPLFIGYFISAFTGNPLLWFVSFGLTGVVLGIVSFLILGTKVKCNIPRR</sequence>
<keyword evidence="5 6" id="KW-0472">Membrane</keyword>
<proteinExistence type="predicted"/>